<dbReference type="AlphaFoldDB" id="A0A101CEW0"/>
<comment type="caution">
    <text evidence="1">The sequence shown here is derived from an EMBL/GenBank/DDBJ whole genome shotgun (WGS) entry which is preliminary data.</text>
</comment>
<reference evidence="1 2" key="1">
    <citation type="submission" date="2015-10" db="EMBL/GenBank/DDBJ databases">
        <title>Genome sequence of Chryseobacterium greenlandense.</title>
        <authorList>
            <person name="Newman J."/>
            <person name="Fischer K."/>
            <person name="Miller J."/>
        </authorList>
    </citation>
    <scope>NUCLEOTIDE SEQUENCE [LARGE SCALE GENOMIC DNA]</scope>
    <source>
        <strain evidence="1 2">UMB34</strain>
    </source>
</reference>
<evidence type="ECO:0000313" key="2">
    <source>
        <dbReference type="Proteomes" id="UP000054388"/>
    </source>
</evidence>
<dbReference type="EMBL" id="LMAI01000010">
    <property type="protein sequence ID" value="KUJ54932.1"/>
    <property type="molecule type" value="Genomic_DNA"/>
</dbReference>
<proteinExistence type="predicted"/>
<evidence type="ECO:0000313" key="1">
    <source>
        <dbReference type="EMBL" id="KUJ54932.1"/>
    </source>
</evidence>
<gene>
    <name evidence="1" type="ORF">AR686_15355</name>
</gene>
<organism evidence="1 2">
    <name type="scientific">Chryseobacterium aquaticum subsp. greenlandense</name>
    <dbReference type="NCBI Taxonomy" id="345663"/>
    <lineage>
        <taxon>Bacteria</taxon>
        <taxon>Pseudomonadati</taxon>
        <taxon>Bacteroidota</taxon>
        <taxon>Flavobacteriia</taxon>
        <taxon>Flavobacteriales</taxon>
        <taxon>Weeksellaceae</taxon>
        <taxon>Chryseobacterium group</taxon>
        <taxon>Chryseobacterium</taxon>
    </lineage>
</organism>
<evidence type="ECO:0008006" key="3">
    <source>
        <dbReference type="Google" id="ProtNLM"/>
    </source>
</evidence>
<accession>A0A101CEW0</accession>
<protein>
    <recommendedName>
        <fullName evidence="3">DUF4238 domain-containing protein</fullName>
    </recommendedName>
</protein>
<dbReference type="Proteomes" id="UP000054388">
    <property type="component" value="Unassembled WGS sequence"/>
</dbReference>
<dbReference type="InterPro" id="IPR025332">
    <property type="entry name" value="DUF4238"/>
</dbReference>
<name>A0A101CEW0_9FLAO</name>
<sequence>MLMDELTTDKKNQHYIPKFYLKKFSYNLNDKQLGIFNLDTEFFKIDAKLKTQASKSFFYGRDGKLEDALGGLEKIYGETFKKIILSHKLSKNNPNEKRELISFIVVSQLRNPLQISNAQNAFDDLEKTAKNLYPNETLKEPMGKISHEESVKILLGLMSELAKYLHDLDYKLIINDSDLPFIISDNPIVKYNQFLEQVNRKGSTTSYGNIGIQIFIPLNPKLMVIFFDSKIYKLGYKKQQEIKLNNYAEITDLNILQFLNCDKMLFFNEKITKNYILELKTKAEKFEKANIAKTEVFKIFNEYESKFEDIIMRYESECVTNLKLSFIKLHSSKTHRILSNEMIQLRDTAKKIRENRHRS</sequence>
<dbReference type="Pfam" id="PF14022">
    <property type="entry name" value="DUF4238"/>
    <property type="match status" value="1"/>
</dbReference>